<keyword evidence="5" id="KW-1185">Reference proteome</keyword>
<feature type="compositionally biased region" description="Basic and acidic residues" evidence="1">
    <location>
        <begin position="27"/>
        <end position="47"/>
    </location>
</feature>
<keyword evidence="2" id="KW-0812">Transmembrane</keyword>
<evidence type="ECO:0000256" key="1">
    <source>
        <dbReference type="SAM" id="MobiDB-lite"/>
    </source>
</evidence>
<dbReference type="PANTHER" id="PTHR38687:SF1">
    <property type="entry name" value="CELL DIVISION PROTEIN DEDD"/>
    <property type="match status" value="1"/>
</dbReference>
<evidence type="ECO:0000256" key="2">
    <source>
        <dbReference type="SAM" id="Phobius"/>
    </source>
</evidence>
<feature type="region of interest" description="Disordered" evidence="1">
    <location>
        <begin position="145"/>
        <end position="242"/>
    </location>
</feature>
<feature type="region of interest" description="Disordered" evidence="1">
    <location>
        <begin position="88"/>
        <end position="132"/>
    </location>
</feature>
<keyword evidence="2" id="KW-0472">Membrane</keyword>
<dbReference type="Gene3D" id="3.30.70.1070">
    <property type="entry name" value="Sporulation related repeat"/>
    <property type="match status" value="1"/>
</dbReference>
<dbReference type="GO" id="GO:0032506">
    <property type="term" value="P:cytokinetic process"/>
    <property type="evidence" value="ECO:0007669"/>
    <property type="project" value="TreeGrafter"/>
</dbReference>
<keyword evidence="2" id="KW-1133">Transmembrane helix</keyword>
<dbReference type="GO" id="GO:0042834">
    <property type="term" value="F:peptidoglycan binding"/>
    <property type="evidence" value="ECO:0007669"/>
    <property type="project" value="InterPro"/>
</dbReference>
<dbReference type="SUPFAM" id="SSF110997">
    <property type="entry name" value="Sporulation related repeat"/>
    <property type="match status" value="1"/>
</dbReference>
<dbReference type="KEGG" id="tvl:FAZ95_37660"/>
<accession>A0A4P8IZ13</accession>
<gene>
    <name evidence="4" type="ORF">FAZ95_37660</name>
</gene>
<dbReference type="PROSITE" id="PS51724">
    <property type="entry name" value="SPOR"/>
    <property type="match status" value="1"/>
</dbReference>
<proteinExistence type="predicted"/>
<dbReference type="RefSeq" id="WP_137337361.1">
    <property type="nucleotide sequence ID" value="NZ_CP040078.1"/>
</dbReference>
<reference evidence="4 5" key="1">
    <citation type="submission" date="2019-05" db="EMBL/GenBank/DDBJ databases">
        <title>Burkholderia sp. DHOD12, isolated from subtropical forest soil.</title>
        <authorList>
            <person name="Gao Z.-H."/>
            <person name="Qiu L.-H."/>
        </authorList>
    </citation>
    <scope>NUCLEOTIDE SEQUENCE [LARGE SCALE GENOMIC DNA]</scope>
    <source>
        <strain evidence="4 5">DHOD12</strain>
    </source>
</reference>
<evidence type="ECO:0000313" key="4">
    <source>
        <dbReference type="EMBL" id="QCP54602.1"/>
    </source>
</evidence>
<feature type="transmembrane region" description="Helical" evidence="2">
    <location>
        <begin position="67"/>
        <end position="85"/>
    </location>
</feature>
<feature type="region of interest" description="Disordered" evidence="1">
    <location>
        <begin position="1"/>
        <end position="48"/>
    </location>
</feature>
<feature type="compositionally biased region" description="Low complexity" evidence="1">
    <location>
        <begin position="156"/>
        <end position="231"/>
    </location>
</feature>
<dbReference type="Proteomes" id="UP000298656">
    <property type="component" value="Chromosome 2"/>
</dbReference>
<dbReference type="AlphaFoldDB" id="A0A4P8IZ13"/>
<dbReference type="PANTHER" id="PTHR38687">
    <property type="entry name" value="CELL DIVISION PROTEIN DEDD-RELATED"/>
    <property type="match status" value="1"/>
</dbReference>
<dbReference type="InterPro" id="IPR007730">
    <property type="entry name" value="SPOR-like_dom"/>
</dbReference>
<dbReference type="Pfam" id="PF05036">
    <property type="entry name" value="SPOR"/>
    <property type="match status" value="1"/>
</dbReference>
<dbReference type="InterPro" id="IPR036680">
    <property type="entry name" value="SPOR-like_sf"/>
</dbReference>
<dbReference type="OrthoDB" id="8563804at2"/>
<dbReference type="InterPro" id="IPR052521">
    <property type="entry name" value="Cell_div_SPOR-domain"/>
</dbReference>
<sequence length="325" mass="32861">MGLFSFGKKDDDAPTRRGANTRAGRNTRAERTERVERRTRRTERAGDVDAMMLDPTLPEKQRARRRLVGAIALVIAAVVVLPMVLDSHPKPVTDDISIDIPNRPAHDTQAARDDDTQAGVAPDNPAPEATAAASGVAPIVAGGAPADKAATSGQVTPQASSQAKSPSSAQSSALSSSQSTKQTATAPAAQAQAKKPATQPALAAAAKPPTPAAQAAQQSAANTAAATPSPADADLGTPAAPPGARFAVQLGSFADDASARNWVTKLKAAGVPAYTEHRKQADGSTRILLRAGPFADRAAASAAIAKVREAGLTANAGGGAAGSDQ</sequence>
<organism evidence="4 5">
    <name type="scientific">Trinickia violacea</name>
    <dbReference type="NCBI Taxonomy" id="2571746"/>
    <lineage>
        <taxon>Bacteria</taxon>
        <taxon>Pseudomonadati</taxon>
        <taxon>Pseudomonadota</taxon>
        <taxon>Betaproteobacteria</taxon>
        <taxon>Burkholderiales</taxon>
        <taxon>Burkholderiaceae</taxon>
        <taxon>Trinickia</taxon>
    </lineage>
</organism>
<feature type="compositionally biased region" description="Basic and acidic residues" evidence="1">
    <location>
        <begin position="104"/>
        <end position="115"/>
    </location>
</feature>
<feature type="domain" description="SPOR" evidence="3">
    <location>
        <begin position="240"/>
        <end position="325"/>
    </location>
</feature>
<name>A0A4P8IZ13_9BURK</name>
<dbReference type="GO" id="GO:0030428">
    <property type="term" value="C:cell septum"/>
    <property type="evidence" value="ECO:0007669"/>
    <property type="project" value="TreeGrafter"/>
</dbReference>
<protein>
    <submittedName>
        <fullName evidence="4">SPOR domain-containing protein</fullName>
    </submittedName>
</protein>
<dbReference type="EMBL" id="CP040078">
    <property type="protein sequence ID" value="QCP54602.1"/>
    <property type="molecule type" value="Genomic_DNA"/>
</dbReference>
<evidence type="ECO:0000313" key="5">
    <source>
        <dbReference type="Proteomes" id="UP000298656"/>
    </source>
</evidence>
<evidence type="ECO:0000259" key="3">
    <source>
        <dbReference type="PROSITE" id="PS51724"/>
    </source>
</evidence>
<dbReference type="GO" id="GO:0032153">
    <property type="term" value="C:cell division site"/>
    <property type="evidence" value="ECO:0007669"/>
    <property type="project" value="TreeGrafter"/>
</dbReference>